<dbReference type="EMBL" id="QJKI01000003">
    <property type="protein sequence ID" value="PXX80760.1"/>
    <property type="molecule type" value="Genomic_DNA"/>
</dbReference>
<sequence>MAELVVLHTESSKGWGGQEHRTLKEARGLARHGVRVLFACQPGSRLAERASAEGFAVSLMRMRSSVDVGAVATLVKLIQRERVDVVNTHSGRDSLLAGLAGRLAWRQPLVVRTRHLALPITSRFTYSVLPHHVVAVSEYVREYLISEGVAADQVSTIYTGIEPDALALDGPSSLRGELGLGPDAPLVGTVAILRQKKGHHLIVDAVPEILRAVPDAHFVFAGDGPQTDNLKAQIARLGVAGRVHLLGLRRDVANVLAGLDLFVLPTREEALGTAYIEAMAMGLPIVGTQVGGVPEVVGDGDNGLLVPVDDSPALAEAIIRLLNDPAMRAAMAARSRDRVASHFLTDTMCEHMLLLYRRLLAGRSR</sequence>
<dbReference type="OrthoDB" id="9805661at2"/>
<dbReference type="Pfam" id="PF13692">
    <property type="entry name" value="Glyco_trans_1_4"/>
    <property type="match status" value="1"/>
</dbReference>
<accession>A0A318KSR4</accession>
<evidence type="ECO:0000259" key="1">
    <source>
        <dbReference type="Pfam" id="PF13439"/>
    </source>
</evidence>
<proteinExistence type="predicted"/>
<dbReference type="Proteomes" id="UP000247555">
    <property type="component" value="Unassembled WGS sequence"/>
</dbReference>
<dbReference type="SUPFAM" id="SSF53756">
    <property type="entry name" value="UDP-Glycosyltransferase/glycogen phosphorylase"/>
    <property type="match status" value="1"/>
</dbReference>
<gene>
    <name evidence="2" type="ORF">DFR34_103101</name>
</gene>
<dbReference type="Pfam" id="PF13439">
    <property type="entry name" value="Glyco_transf_4"/>
    <property type="match status" value="1"/>
</dbReference>
<organism evidence="2 3">
    <name type="scientific">Rivihabitans pingtungensis</name>
    <dbReference type="NCBI Taxonomy" id="1054498"/>
    <lineage>
        <taxon>Bacteria</taxon>
        <taxon>Pseudomonadati</taxon>
        <taxon>Pseudomonadota</taxon>
        <taxon>Betaproteobacteria</taxon>
        <taxon>Neisseriales</taxon>
        <taxon>Aquaspirillaceae</taxon>
        <taxon>Rivihabitans</taxon>
    </lineage>
</organism>
<comment type="caution">
    <text evidence="2">The sequence shown here is derived from an EMBL/GenBank/DDBJ whole genome shotgun (WGS) entry which is preliminary data.</text>
</comment>
<dbReference type="Gene3D" id="3.40.50.2000">
    <property type="entry name" value="Glycogen Phosphorylase B"/>
    <property type="match status" value="2"/>
</dbReference>
<protein>
    <submittedName>
        <fullName evidence="2">Glycosyltransferase involved in cell wall biosynthesis</fullName>
    </submittedName>
</protein>
<dbReference type="GO" id="GO:0016757">
    <property type="term" value="F:glycosyltransferase activity"/>
    <property type="evidence" value="ECO:0007669"/>
    <property type="project" value="TreeGrafter"/>
</dbReference>
<evidence type="ECO:0000313" key="2">
    <source>
        <dbReference type="EMBL" id="PXX80760.1"/>
    </source>
</evidence>
<dbReference type="RefSeq" id="WP_110389797.1">
    <property type="nucleotide sequence ID" value="NZ_QJKI01000003.1"/>
</dbReference>
<dbReference type="PANTHER" id="PTHR12526">
    <property type="entry name" value="GLYCOSYLTRANSFERASE"/>
    <property type="match status" value="1"/>
</dbReference>
<dbReference type="InterPro" id="IPR028098">
    <property type="entry name" value="Glyco_trans_4-like_N"/>
</dbReference>
<dbReference type="AlphaFoldDB" id="A0A318KSR4"/>
<reference evidence="2 3" key="1">
    <citation type="submission" date="2018-05" db="EMBL/GenBank/DDBJ databases">
        <title>Genomic Encyclopedia of Type Strains, Phase IV (KMG-IV): sequencing the most valuable type-strain genomes for metagenomic binning, comparative biology and taxonomic classification.</title>
        <authorList>
            <person name="Goeker M."/>
        </authorList>
    </citation>
    <scope>NUCLEOTIDE SEQUENCE [LARGE SCALE GENOMIC DNA]</scope>
    <source>
        <strain evidence="2 3">DSM 29661</strain>
    </source>
</reference>
<name>A0A318KSR4_9NEIS</name>
<feature type="domain" description="Glycosyltransferase subfamily 4-like N-terminal" evidence="1">
    <location>
        <begin position="15"/>
        <end position="164"/>
    </location>
</feature>
<dbReference type="CDD" id="cd03801">
    <property type="entry name" value="GT4_PimA-like"/>
    <property type="match status" value="1"/>
</dbReference>
<dbReference type="PANTHER" id="PTHR12526:SF638">
    <property type="entry name" value="SPORE COAT PROTEIN SA"/>
    <property type="match status" value="1"/>
</dbReference>
<keyword evidence="2" id="KW-0808">Transferase</keyword>
<evidence type="ECO:0000313" key="3">
    <source>
        <dbReference type="Proteomes" id="UP000247555"/>
    </source>
</evidence>
<keyword evidence="3" id="KW-1185">Reference proteome</keyword>